<accession>A0A1X1PWQ3</accession>
<proteinExistence type="predicted"/>
<organism evidence="1 2">
    <name type="scientific">Frankia casuarinae (strain DSM 45818 / CECT 9043 / HFP020203 / CcI3)</name>
    <dbReference type="NCBI Taxonomy" id="106370"/>
    <lineage>
        <taxon>Bacteria</taxon>
        <taxon>Bacillati</taxon>
        <taxon>Actinomycetota</taxon>
        <taxon>Actinomycetes</taxon>
        <taxon>Frankiales</taxon>
        <taxon>Frankiaceae</taxon>
        <taxon>Frankia</taxon>
    </lineage>
</organism>
<dbReference type="STRING" id="106370.Francci3_1853"/>
<dbReference type="Gene3D" id="3.40.50.300">
    <property type="entry name" value="P-loop containing nucleotide triphosphate hydrolases"/>
    <property type="match status" value="1"/>
</dbReference>
<dbReference type="HOGENOM" id="CLU_111135_0_0_11"/>
<dbReference type="Proteomes" id="UP000001937">
    <property type="component" value="Chromosome"/>
</dbReference>
<dbReference type="Pfam" id="PF13671">
    <property type="entry name" value="AAA_33"/>
    <property type="match status" value="1"/>
</dbReference>
<evidence type="ECO:0000313" key="1">
    <source>
        <dbReference type="EMBL" id="ABD11229.1"/>
    </source>
</evidence>
<gene>
    <name evidence="1" type="ordered locus">Francci3_1853</name>
</gene>
<dbReference type="SUPFAM" id="SSF52540">
    <property type="entry name" value="P-loop containing nucleoside triphosphate hydrolases"/>
    <property type="match status" value="1"/>
</dbReference>
<dbReference type="EMBL" id="CP000249">
    <property type="protein sequence ID" value="ABD11229.1"/>
    <property type="molecule type" value="Genomic_DNA"/>
</dbReference>
<sequence>MLVCPCLTILRLVPTLIWINGPNAVGKTQVAHNLHRRLPGSFISDPEHLGFAMRRMLPKPRRMDFRDVPLWRQAVSEMLHLALQGPEDPVIAPMTILDPGLLGELTASARAAGHRVEHVTLLADRTTMIRRIHRRGETSRSFSARQLDRALDVLRAPEFARHLPTDTLSISAVADDVASHTGFTLSPDTSGRLVRQGRQLAVQLRHIRLNA</sequence>
<reference evidence="1 2" key="1">
    <citation type="journal article" date="2007" name="Genome Res.">
        <title>Genome characteristics of facultatively symbiotic Frankia sp. strains reflect host range and host plant biogeography.</title>
        <authorList>
            <person name="Normand P."/>
            <person name="Lapierre P."/>
            <person name="Tisa L.S."/>
            <person name="Gogarten J.P."/>
            <person name="Alloisio N."/>
            <person name="Bagnarol E."/>
            <person name="Bassi C.A."/>
            <person name="Berry A.M."/>
            <person name="Bickhart D.M."/>
            <person name="Choisne N."/>
            <person name="Couloux A."/>
            <person name="Cournoyer B."/>
            <person name="Cruveiller S."/>
            <person name="Daubin V."/>
            <person name="Demange N."/>
            <person name="Francino M.P."/>
            <person name="Goltsman E."/>
            <person name="Huang Y."/>
            <person name="Kopp O.R."/>
            <person name="Labarre L."/>
            <person name="Lapidus A."/>
            <person name="Lavire C."/>
            <person name="Marechal J."/>
            <person name="Martinez M."/>
            <person name="Mastronunzio J.E."/>
            <person name="Mullin B.C."/>
            <person name="Niemann J."/>
            <person name="Pujic P."/>
            <person name="Rawnsley T."/>
            <person name="Rouy Z."/>
            <person name="Schenowitz C."/>
            <person name="Sellstedt A."/>
            <person name="Tavares F."/>
            <person name="Tomkins J.P."/>
            <person name="Vallenet D."/>
            <person name="Valverde C."/>
            <person name="Wall L.G."/>
            <person name="Wang Y."/>
            <person name="Medigue C."/>
            <person name="Benson D.R."/>
        </authorList>
    </citation>
    <scope>NUCLEOTIDE SEQUENCE [LARGE SCALE GENOMIC DNA]</scope>
    <source>
        <strain evidence="2">DSM 45818 / CECT 9043 / CcI3</strain>
    </source>
</reference>
<name>Q2JBW3_FRACC</name>
<dbReference type="AlphaFoldDB" id="Q2JBW3"/>
<evidence type="ECO:0000313" key="2">
    <source>
        <dbReference type="Proteomes" id="UP000001937"/>
    </source>
</evidence>
<dbReference type="OrthoDB" id="9799092at2"/>
<protein>
    <submittedName>
        <fullName evidence="1">TmrB-like protein</fullName>
    </submittedName>
</protein>
<accession>Q2JBW3</accession>
<dbReference type="KEGG" id="fra:Francci3_1853"/>
<dbReference type="eggNOG" id="COG3265">
    <property type="taxonomic scope" value="Bacteria"/>
</dbReference>
<dbReference type="InterPro" id="IPR027417">
    <property type="entry name" value="P-loop_NTPase"/>
</dbReference>
<keyword evidence="2" id="KW-1185">Reference proteome</keyword>